<gene>
    <name evidence="3" type="ORF">ASNO1_60420</name>
</gene>
<comment type="caution">
    <text evidence="3">The sequence shown here is derived from an EMBL/GenBank/DDBJ whole genome shotgun (WGS) entry which is preliminary data.</text>
</comment>
<dbReference type="InterPro" id="IPR036397">
    <property type="entry name" value="RNaseH_sf"/>
</dbReference>
<dbReference type="PANTHER" id="PTHR46387:SF2">
    <property type="entry name" value="RIBONUCLEASE HI"/>
    <property type="match status" value="1"/>
</dbReference>
<feature type="region of interest" description="Disordered" evidence="1">
    <location>
        <begin position="52"/>
        <end position="72"/>
    </location>
</feature>
<reference evidence="3 4" key="1">
    <citation type="journal article" date="2024" name="Arch. Microbiol.">
        <title>Corallococcus caeni sp. nov., a novel myxobacterium isolated from activated sludge.</title>
        <authorList>
            <person name="Tomita S."/>
            <person name="Nakai R."/>
            <person name="Kuroda K."/>
            <person name="Kurashita H."/>
            <person name="Hatamoto M."/>
            <person name="Yamaguchi T."/>
            <person name="Narihiro T."/>
        </authorList>
    </citation>
    <scope>NUCLEOTIDE SEQUENCE [LARGE SCALE GENOMIC DNA]</scope>
    <source>
        <strain evidence="3 4">NO1</strain>
    </source>
</reference>
<dbReference type="PROSITE" id="PS50879">
    <property type="entry name" value="RNASE_H_1"/>
    <property type="match status" value="1"/>
</dbReference>
<dbReference type="InterPro" id="IPR012337">
    <property type="entry name" value="RNaseH-like_sf"/>
</dbReference>
<dbReference type="SUPFAM" id="SSF53098">
    <property type="entry name" value="Ribonuclease H-like"/>
    <property type="match status" value="1"/>
</dbReference>
<dbReference type="Pfam" id="PF13456">
    <property type="entry name" value="RVT_3"/>
    <property type="match status" value="1"/>
</dbReference>
<sequence>MPASLPSPMPPPSLVDVLRHIAREEPLTATVRAFRGLTREHLGQLLDEAAEQLGGGPREAEAPDSEPAPMAEPVSTVPSIEAVGPAAAGGLNRVRVYSDGAARGNPGPAGAGAVLMNTEGAVVARLGKFLGHQTNNYAEYMGLLIGLQHAKSLGAREVEVFADSELLIRQLGGRYQVKSPTLKPLFLEAQKLLATFGKVKLAHVPRAQNAEADEMSNRAIDERM</sequence>
<evidence type="ECO:0000313" key="4">
    <source>
        <dbReference type="Proteomes" id="UP001342631"/>
    </source>
</evidence>
<accession>A0ABQ6R0D5</accession>
<name>A0ABQ6R0D5_9BACT</name>
<feature type="domain" description="RNase H type-1" evidence="2">
    <location>
        <begin position="90"/>
        <end position="221"/>
    </location>
</feature>
<evidence type="ECO:0000313" key="3">
    <source>
        <dbReference type="EMBL" id="GMU09788.1"/>
    </source>
</evidence>
<dbReference type="Gene3D" id="3.30.420.10">
    <property type="entry name" value="Ribonuclease H-like superfamily/Ribonuclease H"/>
    <property type="match status" value="1"/>
</dbReference>
<evidence type="ECO:0000256" key="1">
    <source>
        <dbReference type="SAM" id="MobiDB-lite"/>
    </source>
</evidence>
<organism evidence="3 4">
    <name type="scientific">Corallococcus caeni</name>
    <dbReference type="NCBI Taxonomy" id="3082388"/>
    <lineage>
        <taxon>Bacteria</taxon>
        <taxon>Pseudomonadati</taxon>
        <taxon>Myxococcota</taxon>
        <taxon>Myxococcia</taxon>
        <taxon>Myxococcales</taxon>
        <taxon>Cystobacterineae</taxon>
        <taxon>Myxococcaceae</taxon>
        <taxon>Corallococcus</taxon>
    </lineage>
</organism>
<keyword evidence="4" id="KW-1185">Reference proteome</keyword>
<dbReference type="EMBL" id="BTTX01000006">
    <property type="protein sequence ID" value="GMU09788.1"/>
    <property type="molecule type" value="Genomic_DNA"/>
</dbReference>
<dbReference type="InterPro" id="IPR002156">
    <property type="entry name" value="RNaseH_domain"/>
</dbReference>
<evidence type="ECO:0000259" key="2">
    <source>
        <dbReference type="PROSITE" id="PS50879"/>
    </source>
</evidence>
<dbReference type="CDD" id="cd09279">
    <property type="entry name" value="RNase_HI_like"/>
    <property type="match status" value="1"/>
</dbReference>
<dbReference type="Proteomes" id="UP001342631">
    <property type="component" value="Unassembled WGS sequence"/>
</dbReference>
<proteinExistence type="predicted"/>
<dbReference type="PANTHER" id="PTHR46387">
    <property type="entry name" value="POLYNUCLEOTIDYL TRANSFERASE, RIBONUCLEASE H-LIKE SUPERFAMILY PROTEIN"/>
    <property type="match status" value="1"/>
</dbReference>
<protein>
    <recommendedName>
        <fullName evidence="2">RNase H type-1 domain-containing protein</fullName>
    </recommendedName>
</protein>